<organism evidence="1 2">
    <name type="scientific">Phytophthora nicotianae P1976</name>
    <dbReference type="NCBI Taxonomy" id="1317066"/>
    <lineage>
        <taxon>Eukaryota</taxon>
        <taxon>Sar</taxon>
        <taxon>Stramenopiles</taxon>
        <taxon>Oomycota</taxon>
        <taxon>Peronosporomycetes</taxon>
        <taxon>Peronosporales</taxon>
        <taxon>Peronosporaceae</taxon>
        <taxon>Phytophthora</taxon>
    </lineage>
</organism>
<gene>
    <name evidence="1" type="ORF">F444_21650</name>
</gene>
<evidence type="ECO:0000313" key="1">
    <source>
        <dbReference type="EMBL" id="ETO60111.1"/>
    </source>
</evidence>
<protein>
    <submittedName>
        <fullName evidence="1">Uncharacterized protein</fullName>
    </submittedName>
</protein>
<comment type="caution">
    <text evidence="1">The sequence shown here is derived from an EMBL/GenBank/DDBJ whole genome shotgun (WGS) entry which is preliminary data.</text>
</comment>
<evidence type="ECO:0000313" key="2">
    <source>
        <dbReference type="Proteomes" id="UP000028582"/>
    </source>
</evidence>
<accession>A0A080Z0F0</accession>
<name>A0A080Z0F0_PHYNI</name>
<dbReference type="AlphaFoldDB" id="A0A080Z0F0"/>
<dbReference type="Proteomes" id="UP000028582">
    <property type="component" value="Unassembled WGS sequence"/>
</dbReference>
<proteinExistence type="predicted"/>
<dbReference type="EMBL" id="ANJA01004002">
    <property type="protein sequence ID" value="ETO60111.1"/>
    <property type="molecule type" value="Genomic_DNA"/>
</dbReference>
<sequence>MNLKFVRQRLADINCIQLRSAYAHFVDRFLVRKPQLLRHVVPKAILR</sequence>
<reference evidence="1 2" key="1">
    <citation type="submission" date="2013-11" db="EMBL/GenBank/DDBJ databases">
        <title>The Genome Sequence of Phytophthora parasitica P1976.</title>
        <authorList>
            <consortium name="The Broad Institute Genomics Platform"/>
            <person name="Russ C."/>
            <person name="Tyler B."/>
            <person name="Panabieres F."/>
            <person name="Shan W."/>
            <person name="Tripathy S."/>
            <person name="Grunwald N."/>
            <person name="Machado M."/>
            <person name="Johnson C.S."/>
            <person name="Walker B."/>
            <person name="Young S."/>
            <person name="Zeng Q."/>
            <person name="Gargeya S."/>
            <person name="Fitzgerald M."/>
            <person name="Haas B."/>
            <person name="Abouelleil A."/>
            <person name="Allen A.W."/>
            <person name="Alvarado L."/>
            <person name="Arachchi H.M."/>
            <person name="Berlin A.M."/>
            <person name="Chapman S.B."/>
            <person name="Gainer-Dewar J."/>
            <person name="Goldberg J."/>
            <person name="Griggs A."/>
            <person name="Gujja S."/>
            <person name="Hansen M."/>
            <person name="Howarth C."/>
            <person name="Imamovic A."/>
            <person name="Ireland A."/>
            <person name="Larimer J."/>
            <person name="McCowan C."/>
            <person name="Murphy C."/>
            <person name="Pearson M."/>
            <person name="Poon T.W."/>
            <person name="Priest M."/>
            <person name="Roberts A."/>
            <person name="Saif S."/>
            <person name="Shea T."/>
            <person name="Sisk P."/>
            <person name="Sykes S."/>
            <person name="Wortman J."/>
            <person name="Nusbaum C."/>
            <person name="Birren B."/>
        </authorList>
    </citation>
    <scope>NUCLEOTIDE SEQUENCE [LARGE SCALE GENOMIC DNA]</scope>
    <source>
        <strain evidence="1 2">P1976</strain>
    </source>
</reference>